<dbReference type="PANTHER" id="PTHR30508">
    <property type="entry name" value="FES CLUSTER ASSEMBLY PROTEIN SUF"/>
    <property type="match status" value="1"/>
</dbReference>
<reference evidence="2" key="1">
    <citation type="journal article" date="2019" name="Curr. Biol.">
        <title>Genome Sequence of Striga asiatica Provides Insight into the Evolution of Plant Parasitism.</title>
        <authorList>
            <person name="Yoshida S."/>
            <person name="Kim S."/>
            <person name="Wafula E.K."/>
            <person name="Tanskanen J."/>
            <person name="Kim Y.M."/>
            <person name="Honaas L."/>
            <person name="Yang Z."/>
            <person name="Spallek T."/>
            <person name="Conn C.E."/>
            <person name="Ichihashi Y."/>
            <person name="Cheong K."/>
            <person name="Cui S."/>
            <person name="Der J.P."/>
            <person name="Gundlach H."/>
            <person name="Jiao Y."/>
            <person name="Hori C."/>
            <person name="Ishida J.K."/>
            <person name="Kasahara H."/>
            <person name="Kiba T."/>
            <person name="Kim M.S."/>
            <person name="Koo N."/>
            <person name="Laohavisit A."/>
            <person name="Lee Y.H."/>
            <person name="Lumba S."/>
            <person name="McCourt P."/>
            <person name="Mortimer J.C."/>
            <person name="Mutuku J.M."/>
            <person name="Nomura T."/>
            <person name="Sasaki-Sekimoto Y."/>
            <person name="Seto Y."/>
            <person name="Wang Y."/>
            <person name="Wakatake T."/>
            <person name="Sakakibara H."/>
            <person name="Demura T."/>
            <person name="Yamaguchi S."/>
            <person name="Yoneyama K."/>
            <person name="Manabe R.I."/>
            <person name="Nelson D.C."/>
            <person name="Schulman A.H."/>
            <person name="Timko M.P."/>
            <person name="dePamphilis C.W."/>
            <person name="Choi D."/>
            <person name="Shirasu K."/>
        </authorList>
    </citation>
    <scope>NUCLEOTIDE SEQUENCE [LARGE SCALE GENOMIC DNA]</scope>
    <source>
        <strain evidence="2">cv. UVA1</strain>
    </source>
</reference>
<organism evidence="1 2">
    <name type="scientific">Striga asiatica</name>
    <name type="common">Asiatic witchweed</name>
    <name type="synonym">Buchnera asiatica</name>
    <dbReference type="NCBI Taxonomy" id="4170"/>
    <lineage>
        <taxon>Eukaryota</taxon>
        <taxon>Viridiplantae</taxon>
        <taxon>Streptophyta</taxon>
        <taxon>Embryophyta</taxon>
        <taxon>Tracheophyta</taxon>
        <taxon>Spermatophyta</taxon>
        <taxon>Magnoliopsida</taxon>
        <taxon>eudicotyledons</taxon>
        <taxon>Gunneridae</taxon>
        <taxon>Pentapetalae</taxon>
        <taxon>asterids</taxon>
        <taxon>lamiids</taxon>
        <taxon>Lamiales</taxon>
        <taxon>Orobanchaceae</taxon>
        <taxon>Buchnereae</taxon>
        <taxon>Striga</taxon>
    </lineage>
</organism>
<dbReference type="GO" id="GO:0016226">
    <property type="term" value="P:iron-sulfur cluster assembly"/>
    <property type="evidence" value="ECO:0007669"/>
    <property type="project" value="InterPro"/>
</dbReference>
<dbReference type="AlphaFoldDB" id="A0A5A7PY78"/>
<name>A0A5A7PY78_STRAF</name>
<sequence length="149" mass="17483">MKKKIVNTYMFHPTPQSPVYRNRVTAVESPGNKSSISSSDKDDDPLQKFLKRDYKWSSTQEIDSFTIHKGLFETIRLISSRKEDSVWILDFRLKYYSKFMIMRQRQWSDTISTLESISRKFATTRSPKKKPTLNSLAEADVSFEDELVE</sequence>
<accession>A0A5A7PY78</accession>
<evidence type="ECO:0000313" key="2">
    <source>
        <dbReference type="Proteomes" id="UP000325081"/>
    </source>
</evidence>
<dbReference type="Proteomes" id="UP000325081">
    <property type="component" value="Unassembled WGS sequence"/>
</dbReference>
<evidence type="ECO:0000313" key="1">
    <source>
        <dbReference type="EMBL" id="GER37636.1"/>
    </source>
</evidence>
<dbReference type="EMBL" id="BKCP01005405">
    <property type="protein sequence ID" value="GER37636.1"/>
    <property type="molecule type" value="Genomic_DNA"/>
</dbReference>
<protein>
    <submittedName>
        <fullName evidence="1">Non-intrinsic ABC protein</fullName>
    </submittedName>
</protein>
<keyword evidence="2" id="KW-1185">Reference proteome</keyword>
<proteinExistence type="predicted"/>
<gene>
    <name evidence="1" type="ORF">STAS_14056</name>
</gene>
<comment type="caution">
    <text evidence="1">The sequence shown here is derived from an EMBL/GenBank/DDBJ whole genome shotgun (WGS) entry which is preliminary data.</text>
</comment>
<dbReference type="InterPro" id="IPR055346">
    <property type="entry name" value="Fe-S_cluster_assembly_SufBD"/>
</dbReference>
<dbReference type="PANTHER" id="PTHR30508:SF1">
    <property type="entry name" value="UPF0051 PROTEIN ABCI8, CHLOROPLASTIC-RELATED"/>
    <property type="match status" value="1"/>
</dbReference>
<dbReference type="OrthoDB" id="446132at2759"/>